<dbReference type="HOGENOM" id="CLU_2074085_0_0_1"/>
<name>A0A0C9ZW36_9AGAM</name>
<reference evidence="2" key="2">
    <citation type="submission" date="2015-01" db="EMBL/GenBank/DDBJ databases">
        <title>Evolutionary Origins and Diversification of the Mycorrhizal Mutualists.</title>
        <authorList>
            <consortium name="DOE Joint Genome Institute"/>
            <consortium name="Mycorrhizal Genomics Consortium"/>
            <person name="Kohler A."/>
            <person name="Kuo A."/>
            <person name="Nagy L.G."/>
            <person name="Floudas D."/>
            <person name="Copeland A."/>
            <person name="Barry K.W."/>
            <person name="Cichocki N."/>
            <person name="Veneault-Fourrey C."/>
            <person name="LaButti K."/>
            <person name="Lindquist E.A."/>
            <person name="Lipzen A."/>
            <person name="Lundell T."/>
            <person name="Morin E."/>
            <person name="Murat C."/>
            <person name="Riley R."/>
            <person name="Ohm R."/>
            <person name="Sun H."/>
            <person name="Tunlid A."/>
            <person name="Henrissat B."/>
            <person name="Grigoriev I.V."/>
            <person name="Hibbett D.S."/>
            <person name="Martin F."/>
        </authorList>
    </citation>
    <scope>NUCLEOTIDE SEQUENCE [LARGE SCALE GENOMIC DNA]</scope>
    <source>
        <strain evidence="2">441</strain>
    </source>
</reference>
<organism evidence="1 2">
    <name type="scientific">Pisolithus microcarpus 441</name>
    <dbReference type="NCBI Taxonomy" id="765257"/>
    <lineage>
        <taxon>Eukaryota</taxon>
        <taxon>Fungi</taxon>
        <taxon>Dikarya</taxon>
        <taxon>Basidiomycota</taxon>
        <taxon>Agaricomycotina</taxon>
        <taxon>Agaricomycetes</taxon>
        <taxon>Agaricomycetidae</taxon>
        <taxon>Boletales</taxon>
        <taxon>Sclerodermatineae</taxon>
        <taxon>Pisolithaceae</taxon>
        <taxon>Pisolithus</taxon>
    </lineage>
</organism>
<protein>
    <submittedName>
        <fullName evidence="1">Uncharacterized protein</fullName>
    </submittedName>
</protein>
<keyword evidence="2" id="KW-1185">Reference proteome</keyword>
<dbReference type="AlphaFoldDB" id="A0A0C9ZW36"/>
<dbReference type="Proteomes" id="UP000054018">
    <property type="component" value="Unassembled WGS sequence"/>
</dbReference>
<dbReference type="OrthoDB" id="10625920at2759"/>
<accession>A0A0C9ZW36</accession>
<proteinExistence type="predicted"/>
<dbReference type="EMBL" id="KN833702">
    <property type="protein sequence ID" value="KIK26422.1"/>
    <property type="molecule type" value="Genomic_DNA"/>
</dbReference>
<evidence type="ECO:0000313" key="2">
    <source>
        <dbReference type="Proteomes" id="UP000054018"/>
    </source>
</evidence>
<evidence type="ECO:0000313" key="1">
    <source>
        <dbReference type="EMBL" id="KIK26422.1"/>
    </source>
</evidence>
<gene>
    <name evidence="1" type="ORF">PISMIDRAFT_9054</name>
</gene>
<reference evidence="1 2" key="1">
    <citation type="submission" date="2014-04" db="EMBL/GenBank/DDBJ databases">
        <authorList>
            <consortium name="DOE Joint Genome Institute"/>
            <person name="Kuo A."/>
            <person name="Kohler A."/>
            <person name="Costa M.D."/>
            <person name="Nagy L.G."/>
            <person name="Floudas D."/>
            <person name="Copeland A."/>
            <person name="Barry K.W."/>
            <person name="Cichocki N."/>
            <person name="Veneault-Fourrey C."/>
            <person name="LaButti K."/>
            <person name="Lindquist E.A."/>
            <person name="Lipzen A."/>
            <person name="Lundell T."/>
            <person name="Morin E."/>
            <person name="Murat C."/>
            <person name="Sun H."/>
            <person name="Tunlid A."/>
            <person name="Henrissat B."/>
            <person name="Grigoriev I.V."/>
            <person name="Hibbett D.S."/>
            <person name="Martin F."/>
            <person name="Nordberg H.P."/>
            <person name="Cantor M.N."/>
            <person name="Hua S.X."/>
        </authorList>
    </citation>
    <scope>NUCLEOTIDE SEQUENCE [LARGE SCALE GENOMIC DNA]</scope>
    <source>
        <strain evidence="1 2">441</strain>
    </source>
</reference>
<sequence>MTSVSWGKHKANAISGTVSVVNTTISEETQEHACSPSAAITAQLEHAGAVKSISGHFESMSKAFAKSGITTSTDIYVDAMAKLNGDMHDVSMDDFMKLSKHFTSDEHKQDAIIFLGIEDPSYHKRWLELCLEEIKQKAAA</sequence>